<name>A0A1W1Z2C9_9FIRM</name>
<evidence type="ECO:0000256" key="1">
    <source>
        <dbReference type="SAM" id="Coils"/>
    </source>
</evidence>
<evidence type="ECO:0000313" key="4">
    <source>
        <dbReference type="Proteomes" id="UP000192790"/>
    </source>
</evidence>
<feature type="region of interest" description="Disordered" evidence="2">
    <location>
        <begin position="223"/>
        <end position="247"/>
    </location>
</feature>
<dbReference type="Proteomes" id="UP000192790">
    <property type="component" value="Unassembled WGS sequence"/>
</dbReference>
<proteinExistence type="predicted"/>
<organism evidence="3 4">
    <name type="scientific">Papillibacter cinnamivorans DSM 12816</name>
    <dbReference type="NCBI Taxonomy" id="1122930"/>
    <lineage>
        <taxon>Bacteria</taxon>
        <taxon>Bacillati</taxon>
        <taxon>Bacillota</taxon>
        <taxon>Clostridia</taxon>
        <taxon>Eubacteriales</taxon>
        <taxon>Oscillospiraceae</taxon>
        <taxon>Papillibacter</taxon>
    </lineage>
</organism>
<reference evidence="3 4" key="1">
    <citation type="submission" date="2017-04" db="EMBL/GenBank/DDBJ databases">
        <authorList>
            <person name="Afonso C.L."/>
            <person name="Miller P.J."/>
            <person name="Scott M.A."/>
            <person name="Spackman E."/>
            <person name="Goraichik I."/>
            <person name="Dimitrov K.M."/>
            <person name="Suarez D.L."/>
            <person name="Swayne D.E."/>
        </authorList>
    </citation>
    <scope>NUCLEOTIDE SEQUENCE [LARGE SCALE GENOMIC DNA]</scope>
    <source>
        <strain evidence="3 4">DSM 12816</strain>
    </source>
</reference>
<keyword evidence="1" id="KW-0175">Coiled coil</keyword>
<feature type="coiled-coil region" evidence="1">
    <location>
        <begin position="34"/>
        <end position="100"/>
    </location>
</feature>
<evidence type="ECO:0008006" key="5">
    <source>
        <dbReference type="Google" id="ProtNLM"/>
    </source>
</evidence>
<dbReference type="EMBL" id="FWXW01000001">
    <property type="protein sequence ID" value="SMC42610.1"/>
    <property type="molecule type" value="Genomic_DNA"/>
</dbReference>
<dbReference type="OrthoDB" id="1957356at2"/>
<accession>A0A1W1Z2C9</accession>
<dbReference type="AlphaFoldDB" id="A0A1W1Z2C9"/>
<gene>
    <name evidence="3" type="ORF">SAMN02745168_0889</name>
</gene>
<keyword evidence="4" id="KW-1185">Reference proteome</keyword>
<dbReference type="RefSeq" id="WP_143806849.1">
    <property type="nucleotide sequence ID" value="NZ_FWXW01000001.1"/>
</dbReference>
<evidence type="ECO:0000313" key="3">
    <source>
        <dbReference type="EMBL" id="SMC42610.1"/>
    </source>
</evidence>
<sequence>MENKLFKSSAFGGFNRQDVLNYIENASRESAEIIEKNRRELDAFQARVTEQEDRHKAELENLQTEIMQLRADLQVAGDENERLTSQKDGLAAQLEEICQENSRLTAVTSRQSEELDGMSAELDELRGKLSKTEPDAVAYETMKLHMAEIEVSAYQRAEAIEKAARDQAAKLRKEMEALLSRARERYASVQAEFEVVASHISGELGKMQDSLGSLSAELDGLGSEFGSLHLPDEEVEAEEAPSDPCLS</sequence>
<feature type="coiled-coil region" evidence="1">
    <location>
        <begin position="154"/>
        <end position="192"/>
    </location>
</feature>
<dbReference type="STRING" id="1122930.SAMN02745168_0889"/>
<protein>
    <recommendedName>
        <fullName evidence="5">DivIVA protein</fullName>
    </recommendedName>
</protein>
<evidence type="ECO:0000256" key="2">
    <source>
        <dbReference type="SAM" id="MobiDB-lite"/>
    </source>
</evidence>